<comment type="caution">
    <text evidence="1">The sequence shown here is derived from an EMBL/GenBank/DDBJ whole genome shotgun (WGS) entry which is preliminary data.</text>
</comment>
<accession>A0ABD2MY16</accession>
<evidence type="ECO:0000313" key="2">
    <source>
        <dbReference type="Proteomes" id="UP001516400"/>
    </source>
</evidence>
<proteinExistence type="predicted"/>
<evidence type="ECO:0008006" key="3">
    <source>
        <dbReference type="Google" id="ProtNLM"/>
    </source>
</evidence>
<sequence length="120" mass="13698">MALSRLMPDYGGPTFAVRHFYHTVVHSVGMYAAPLWEMAAKVAKYQMMLIEAQSCNYKEVDYWLMQDWTGLFEANRIKVGKANSPLCEKCPGEVVDNVEHMVLGCEMRERTFKNGGLRDS</sequence>
<dbReference type="Proteomes" id="UP001516400">
    <property type="component" value="Unassembled WGS sequence"/>
</dbReference>
<reference evidence="1 2" key="1">
    <citation type="journal article" date="2021" name="BMC Biol.">
        <title>Horizontally acquired antibacterial genes associated with adaptive radiation of ladybird beetles.</title>
        <authorList>
            <person name="Li H.S."/>
            <person name="Tang X.F."/>
            <person name="Huang Y.H."/>
            <person name="Xu Z.Y."/>
            <person name="Chen M.L."/>
            <person name="Du X.Y."/>
            <person name="Qiu B.Y."/>
            <person name="Chen P.T."/>
            <person name="Zhang W."/>
            <person name="Slipinski A."/>
            <person name="Escalona H.E."/>
            <person name="Waterhouse R.M."/>
            <person name="Zwick A."/>
            <person name="Pang H."/>
        </authorList>
    </citation>
    <scope>NUCLEOTIDE SEQUENCE [LARGE SCALE GENOMIC DNA]</scope>
    <source>
        <strain evidence="1">SYSU2018</strain>
    </source>
</reference>
<organism evidence="1 2">
    <name type="scientific">Cryptolaemus montrouzieri</name>
    <dbReference type="NCBI Taxonomy" id="559131"/>
    <lineage>
        <taxon>Eukaryota</taxon>
        <taxon>Metazoa</taxon>
        <taxon>Ecdysozoa</taxon>
        <taxon>Arthropoda</taxon>
        <taxon>Hexapoda</taxon>
        <taxon>Insecta</taxon>
        <taxon>Pterygota</taxon>
        <taxon>Neoptera</taxon>
        <taxon>Endopterygota</taxon>
        <taxon>Coleoptera</taxon>
        <taxon>Polyphaga</taxon>
        <taxon>Cucujiformia</taxon>
        <taxon>Coccinelloidea</taxon>
        <taxon>Coccinellidae</taxon>
        <taxon>Scymninae</taxon>
        <taxon>Scymnini</taxon>
        <taxon>Cryptolaemus</taxon>
    </lineage>
</organism>
<evidence type="ECO:0000313" key="1">
    <source>
        <dbReference type="EMBL" id="KAL3271383.1"/>
    </source>
</evidence>
<dbReference type="EMBL" id="JABFTP020000042">
    <property type="protein sequence ID" value="KAL3271383.1"/>
    <property type="molecule type" value="Genomic_DNA"/>
</dbReference>
<keyword evidence="2" id="KW-1185">Reference proteome</keyword>
<name>A0ABD2MY16_9CUCU</name>
<gene>
    <name evidence="1" type="ORF">HHI36_021867</name>
</gene>
<dbReference type="AlphaFoldDB" id="A0ABD2MY16"/>
<protein>
    <recommendedName>
        <fullName evidence="3">Reverse transcriptase zinc-binding domain-containing protein</fullName>
    </recommendedName>
</protein>